<dbReference type="EMBL" id="JBFXLR010000003">
    <property type="protein sequence ID" value="KAL2859346.1"/>
    <property type="molecule type" value="Genomic_DNA"/>
</dbReference>
<keyword evidence="3" id="KW-1185">Reference proteome</keyword>
<reference evidence="2 3" key="1">
    <citation type="submission" date="2024-07" db="EMBL/GenBank/DDBJ databases">
        <title>Section-level genome sequencing and comparative genomics of Aspergillus sections Usti and Cavernicolus.</title>
        <authorList>
            <consortium name="Lawrence Berkeley National Laboratory"/>
            <person name="Nybo J.L."/>
            <person name="Vesth T.C."/>
            <person name="Theobald S."/>
            <person name="Frisvad J.C."/>
            <person name="Larsen T.O."/>
            <person name="Kjaerboelling I."/>
            <person name="Rothschild-Mancinelli K."/>
            <person name="Lyhne E.K."/>
            <person name="Kogle M.E."/>
            <person name="Barry K."/>
            <person name="Clum A."/>
            <person name="Na H."/>
            <person name="Ledsgaard L."/>
            <person name="Lin J."/>
            <person name="Lipzen A."/>
            <person name="Kuo A."/>
            <person name="Riley R."/>
            <person name="Mondo S."/>
            <person name="LaButti K."/>
            <person name="Haridas S."/>
            <person name="Pangalinan J."/>
            <person name="Salamov A.A."/>
            <person name="Simmons B.A."/>
            <person name="Magnuson J.K."/>
            <person name="Chen J."/>
            <person name="Drula E."/>
            <person name="Henrissat B."/>
            <person name="Wiebenga A."/>
            <person name="Lubbers R.J."/>
            <person name="Gomes A.C."/>
            <person name="Macurrencykelacurrency M.R."/>
            <person name="Stajich J."/>
            <person name="Grigoriev I.V."/>
            <person name="Mortensen U.H."/>
            <person name="De vries R.P."/>
            <person name="Baker S.E."/>
            <person name="Andersen M.R."/>
        </authorList>
    </citation>
    <scope>NUCLEOTIDE SEQUENCE [LARGE SCALE GENOMIC DNA]</scope>
    <source>
        <strain evidence="2 3">CBS 756.74</strain>
    </source>
</reference>
<feature type="compositionally biased region" description="Basic and acidic residues" evidence="1">
    <location>
        <begin position="130"/>
        <end position="162"/>
    </location>
</feature>
<feature type="compositionally biased region" description="Polar residues" evidence="1">
    <location>
        <begin position="56"/>
        <end position="70"/>
    </location>
</feature>
<feature type="region of interest" description="Disordered" evidence="1">
    <location>
        <begin position="1"/>
        <end position="162"/>
    </location>
</feature>
<sequence length="162" mass="17710">MEAGDARSTGSKDMEAAVHNVDGRSQQSKRRRSMWTIESSSDSDAGDIDHDGHTRWLTSRSSQARTTALQASLPDKGAGETFPQPSGIVQASQQSKSRASKRQSKSIGPRPTTRFSTPESESGVVSDGDMVDRERLPDRTIPEIRAIRDKTRQGNTPSEKRA</sequence>
<gene>
    <name evidence="2" type="ORF">BJX68DRAFT_261784</name>
</gene>
<dbReference type="RefSeq" id="XP_070904280.1">
    <property type="nucleotide sequence ID" value="XM_071044254.1"/>
</dbReference>
<protein>
    <submittedName>
        <fullName evidence="2">Uncharacterized protein</fullName>
    </submittedName>
</protein>
<organism evidence="2 3">
    <name type="scientific">Aspergillus pseudodeflectus</name>
    <dbReference type="NCBI Taxonomy" id="176178"/>
    <lineage>
        <taxon>Eukaryota</taxon>
        <taxon>Fungi</taxon>
        <taxon>Dikarya</taxon>
        <taxon>Ascomycota</taxon>
        <taxon>Pezizomycotina</taxon>
        <taxon>Eurotiomycetes</taxon>
        <taxon>Eurotiomycetidae</taxon>
        <taxon>Eurotiales</taxon>
        <taxon>Aspergillaceae</taxon>
        <taxon>Aspergillus</taxon>
        <taxon>Aspergillus subgen. Nidulantes</taxon>
    </lineage>
</organism>
<evidence type="ECO:0000313" key="3">
    <source>
        <dbReference type="Proteomes" id="UP001610444"/>
    </source>
</evidence>
<proteinExistence type="predicted"/>
<dbReference type="GeneID" id="98159418"/>
<dbReference type="Proteomes" id="UP001610444">
    <property type="component" value="Unassembled WGS sequence"/>
</dbReference>
<accession>A0ABR4L4M4</accession>
<evidence type="ECO:0000256" key="1">
    <source>
        <dbReference type="SAM" id="MobiDB-lite"/>
    </source>
</evidence>
<evidence type="ECO:0000313" key="2">
    <source>
        <dbReference type="EMBL" id="KAL2859346.1"/>
    </source>
</evidence>
<comment type="caution">
    <text evidence="2">The sequence shown here is derived from an EMBL/GenBank/DDBJ whole genome shotgun (WGS) entry which is preliminary data.</text>
</comment>
<name>A0ABR4L4M4_9EURO</name>